<feature type="transmembrane region" description="Helical" evidence="6">
    <location>
        <begin position="466"/>
        <end position="489"/>
    </location>
</feature>
<dbReference type="PROSITE" id="PS50850">
    <property type="entry name" value="MFS"/>
    <property type="match status" value="1"/>
</dbReference>
<feature type="transmembrane region" description="Helical" evidence="6">
    <location>
        <begin position="565"/>
        <end position="585"/>
    </location>
</feature>
<dbReference type="OrthoDB" id="433512at2759"/>
<evidence type="ECO:0000259" key="7">
    <source>
        <dbReference type="PROSITE" id="PS50850"/>
    </source>
</evidence>
<reference evidence="8 9" key="1">
    <citation type="journal article" date="2018" name="Mycol. Prog.">
        <title>Coniella lustricola, a new species from submerged detritus.</title>
        <authorList>
            <person name="Raudabaugh D.B."/>
            <person name="Iturriaga T."/>
            <person name="Carver A."/>
            <person name="Mondo S."/>
            <person name="Pangilinan J."/>
            <person name="Lipzen A."/>
            <person name="He G."/>
            <person name="Amirebrahimi M."/>
            <person name="Grigoriev I.V."/>
            <person name="Miller A.N."/>
        </authorList>
    </citation>
    <scope>NUCLEOTIDE SEQUENCE [LARGE SCALE GENOMIC DNA]</scope>
    <source>
        <strain evidence="8 9">B22-T-1</strain>
    </source>
</reference>
<protein>
    <submittedName>
        <fullName evidence="8">Major facilitator superfamily domain-containing protein</fullName>
    </submittedName>
</protein>
<feature type="transmembrane region" description="Helical" evidence="6">
    <location>
        <begin position="501"/>
        <end position="522"/>
    </location>
</feature>
<dbReference type="EMBL" id="KZ678376">
    <property type="protein sequence ID" value="PSS03184.1"/>
    <property type="molecule type" value="Genomic_DNA"/>
</dbReference>
<organism evidence="8 9">
    <name type="scientific">Coniella lustricola</name>
    <dbReference type="NCBI Taxonomy" id="2025994"/>
    <lineage>
        <taxon>Eukaryota</taxon>
        <taxon>Fungi</taxon>
        <taxon>Dikarya</taxon>
        <taxon>Ascomycota</taxon>
        <taxon>Pezizomycotina</taxon>
        <taxon>Sordariomycetes</taxon>
        <taxon>Sordariomycetidae</taxon>
        <taxon>Diaporthales</taxon>
        <taxon>Schizoparmaceae</taxon>
        <taxon>Coniella</taxon>
    </lineage>
</organism>
<feature type="transmembrane region" description="Helical" evidence="6">
    <location>
        <begin position="172"/>
        <end position="194"/>
    </location>
</feature>
<evidence type="ECO:0000313" key="9">
    <source>
        <dbReference type="Proteomes" id="UP000241462"/>
    </source>
</evidence>
<dbReference type="InterPro" id="IPR036259">
    <property type="entry name" value="MFS_trans_sf"/>
</dbReference>
<dbReference type="SUPFAM" id="SSF103473">
    <property type="entry name" value="MFS general substrate transporter"/>
    <property type="match status" value="1"/>
</dbReference>
<comment type="subcellular location">
    <subcellularLocation>
        <location evidence="1">Membrane</location>
        <topology evidence="1">Multi-pass membrane protein</topology>
    </subcellularLocation>
</comment>
<feature type="transmembrane region" description="Helical" evidence="6">
    <location>
        <begin position="206"/>
        <end position="228"/>
    </location>
</feature>
<dbReference type="PROSITE" id="PS00217">
    <property type="entry name" value="SUGAR_TRANSPORT_2"/>
    <property type="match status" value="1"/>
</dbReference>
<dbReference type="InterPro" id="IPR005828">
    <property type="entry name" value="MFS_sugar_transport-like"/>
</dbReference>
<feature type="region of interest" description="Disordered" evidence="5">
    <location>
        <begin position="595"/>
        <end position="628"/>
    </location>
</feature>
<feature type="transmembrane region" description="Helical" evidence="6">
    <location>
        <begin position="56"/>
        <end position="80"/>
    </location>
</feature>
<dbReference type="GO" id="GO:0016020">
    <property type="term" value="C:membrane"/>
    <property type="evidence" value="ECO:0007669"/>
    <property type="project" value="UniProtKB-SubCell"/>
</dbReference>
<feature type="compositionally biased region" description="Polar residues" evidence="5">
    <location>
        <begin position="607"/>
        <end position="616"/>
    </location>
</feature>
<keyword evidence="4 6" id="KW-0472">Membrane</keyword>
<dbReference type="AlphaFoldDB" id="A0A2T3ALD9"/>
<sequence>MRSSESDLRPRRWYHFWRFKLWTDYHREVKHLEIDFSVTEREKQISLIVDDGGFKFSVFFVAATGFLASSFSLFALNVIGPALMYVYDPTNKKDGTAKNLILDEVTLAGTIVGMLGMGHFADRMGRKRLYGLELALVIFATFGIIQASNGLMVFDQTVDGPSQSMDIYSWLIWWRSVLGIGIGAEYPLSAIITAEWASTQSRGTMLAAVFLMQSVSRLCVDGISLGILEYASSQWGLPPSGPEWQINQTITTNGTTFLETGASQLVIDQVWRWIVGVGVIPAAIAIIMRLTIPETPRYYAGIMKDLRKAVQNTLRVYHNTEVRENGPRRANLITTSAADTDEQDEGREHWYTWYVGAWKYLSGPDKAWKTLSAISLLWALLDVCFYGLSMDLSTDLSIIRHDPSTEKSCSGSYPTVSWNSDWWNCSPTIYSVLQSNSVWFLELASSPSVVGGICALFIINMFRRKHILAVTSLLISICLAITGVSLIVSACLMQSHMVAKVMYGILSFLFNLGPNTFTFVIAAEVYPTVYRGTFFGLSAAAGKVGAALIRVIINYRTSQHETSLGIRLLVFIPLMLIVSLLSLYLPDVQVPAGVSSGQDEEGRQGDHNSNTGSTESANRDARSQIPLSSGKVRRGLFVKLKNKALEDIAPNPQRAAEGEKKR</sequence>
<evidence type="ECO:0000256" key="3">
    <source>
        <dbReference type="ARBA" id="ARBA00022989"/>
    </source>
</evidence>
<evidence type="ECO:0000256" key="2">
    <source>
        <dbReference type="ARBA" id="ARBA00022692"/>
    </source>
</evidence>
<dbReference type="Gene3D" id="1.20.1250.20">
    <property type="entry name" value="MFS general substrate transporter like domains"/>
    <property type="match status" value="2"/>
</dbReference>
<dbReference type="InterPro" id="IPR005829">
    <property type="entry name" value="Sugar_transporter_CS"/>
</dbReference>
<name>A0A2T3ALD9_9PEZI</name>
<feature type="transmembrane region" description="Helical" evidence="6">
    <location>
        <begin position="100"/>
        <end position="117"/>
    </location>
</feature>
<evidence type="ECO:0000256" key="4">
    <source>
        <dbReference type="ARBA" id="ARBA00023136"/>
    </source>
</evidence>
<accession>A0A2T3ALD9</accession>
<evidence type="ECO:0000256" key="1">
    <source>
        <dbReference type="ARBA" id="ARBA00004141"/>
    </source>
</evidence>
<evidence type="ECO:0000313" key="8">
    <source>
        <dbReference type="EMBL" id="PSS03184.1"/>
    </source>
</evidence>
<feature type="transmembrane region" description="Helical" evidence="6">
    <location>
        <begin position="438"/>
        <end position="459"/>
    </location>
</feature>
<dbReference type="InterPro" id="IPR020846">
    <property type="entry name" value="MFS_dom"/>
</dbReference>
<dbReference type="InParanoid" id="A0A2T3ALD9"/>
<keyword evidence="3 6" id="KW-1133">Transmembrane helix</keyword>
<gene>
    <name evidence="8" type="ORF">BD289DRAFT_449593</name>
</gene>
<dbReference type="PANTHER" id="PTHR24064">
    <property type="entry name" value="SOLUTE CARRIER FAMILY 22 MEMBER"/>
    <property type="match status" value="1"/>
</dbReference>
<feature type="transmembrane region" description="Helical" evidence="6">
    <location>
        <begin position="270"/>
        <end position="292"/>
    </location>
</feature>
<evidence type="ECO:0000256" key="5">
    <source>
        <dbReference type="SAM" id="MobiDB-lite"/>
    </source>
</evidence>
<evidence type="ECO:0000256" key="6">
    <source>
        <dbReference type="SAM" id="Phobius"/>
    </source>
</evidence>
<keyword evidence="2 6" id="KW-0812">Transmembrane</keyword>
<feature type="transmembrane region" description="Helical" evidence="6">
    <location>
        <begin position="129"/>
        <end position="152"/>
    </location>
</feature>
<feature type="transmembrane region" description="Helical" evidence="6">
    <location>
        <begin position="367"/>
        <end position="388"/>
    </location>
</feature>
<dbReference type="GO" id="GO:0022857">
    <property type="term" value="F:transmembrane transporter activity"/>
    <property type="evidence" value="ECO:0007669"/>
    <property type="project" value="InterPro"/>
</dbReference>
<dbReference type="Pfam" id="PF00083">
    <property type="entry name" value="Sugar_tr"/>
    <property type="match status" value="3"/>
</dbReference>
<dbReference type="STRING" id="2025994.A0A2T3ALD9"/>
<feature type="domain" description="Major facilitator superfamily (MFS) profile" evidence="7">
    <location>
        <begin position="58"/>
        <end position="590"/>
    </location>
</feature>
<dbReference type="Proteomes" id="UP000241462">
    <property type="component" value="Unassembled WGS sequence"/>
</dbReference>
<keyword evidence="9" id="KW-1185">Reference proteome</keyword>
<feature type="transmembrane region" description="Helical" evidence="6">
    <location>
        <begin position="534"/>
        <end position="553"/>
    </location>
</feature>
<proteinExistence type="predicted"/>